<feature type="region of interest" description="Disordered" evidence="1">
    <location>
        <begin position="520"/>
        <end position="541"/>
    </location>
</feature>
<organism evidence="2 3">
    <name type="scientific">Candidatus Halobonum tyrrellensis G22</name>
    <dbReference type="NCBI Taxonomy" id="1324957"/>
    <lineage>
        <taxon>Archaea</taxon>
        <taxon>Methanobacteriati</taxon>
        <taxon>Methanobacteriota</taxon>
        <taxon>Stenosarchaea group</taxon>
        <taxon>Halobacteria</taxon>
        <taxon>Halobacteriales</taxon>
        <taxon>Haloferacaceae</taxon>
        <taxon>Candidatus Halobonum</taxon>
    </lineage>
</organism>
<dbReference type="GO" id="GO:0016787">
    <property type="term" value="F:hydrolase activity"/>
    <property type="evidence" value="ECO:0007669"/>
    <property type="project" value="UniProtKB-ARBA"/>
</dbReference>
<reference evidence="2 3" key="1">
    <citation type="journal article" date="2013" name="Genome Announc.">
        <title>Draft Genome Sequence of 'Candidatus Halobonum tyrrellensis' Strain G22, Isolated from the Hypersaline Waters of Lake Tyrrell, Australia.</title>
        <authorList>
            <person name="Ugalde J.A."/>
            <person name="Narasingarao P."/>
            <person name="Kuo S."/>
            <person name="Podell S."/>
            <person name="Allen E.E."/>
        </authorList>
    </citation>
    <scope>NUCLEOTIDE SEQUENCE [LARGE SCALE GENOMIC DNA]</scope>
    <source>
        <strain evidence="2 3">G22</strain>
    </source>
</reference>
<dbReference type="PANTHER" id="PTHR10151:SF120">
    <property type="entry name" value="BIS(5'-ADENOSYL)-TRIPHOSPHATASE"/>
    <property type="match status" value="1"/>
</dbReference>
<comment type="caution">
    <text evidence="2">The sequence shown here is derived from an EMBL/GenBank/DDBJ whole genome shotgun (WGS) entry which is preliminary data.</text>
</comment>
<protein>
    <recommendedName>
        <fullName evidence="4">Type I phosphodiesterase/nucleotide pyrophosphatase</fullName>
    </recommendedName>
</protein>
<feature type="compositionally biased region" description="Basic and acidic residues" evidence="1">
    <location>
        <begin position="531"/>
        <end position="541"/>
    </location>
</feature>
<dbReference type="SUPFAM" id="SSF53649">
    <property type="entry name" value="Alkaline phosphatase-like"/>
    <property type="match status" value="1"/>
</dbReference>
<gene>
    <name evidence="2" type="ORF">K933_16557</name>
</gene>
<dbReference type="Proteomes" id="UP000017840">
    <property type="component" value="Unassembled WGS sequence"/>
</dbReference>
<dbReference type="InterPro" id="IPR017850">
    <property type="entry name" value="Alkaline_phosphatase_core_sf"/>
</dbReference>
<dbReference type="eggNOG" id="arCOG01377">
    <property type="taxonomic scope" value="Archaea"/>
</dbReference>
<dbReference type="PANTHER" id="PTHR10151">
    <property type="entry name" value="ECTONUCLEOTIDE PYROPHOSPHATASE/PHOSPHODIESTERASE"/>
    <property type="match status" value="1"/>
</dbReference>
<keyword evidence="3" id="KW-1185">Reference proteome</keyword>
<dbReference type="STRING" id="1324957.K933_16557"/>
<proteinExistence type="predicted"/>
<evidence type="ECO:0008006" key="4">
    <source>
        <dbReference type="Google" id="ProtNLM"/>
    </source>
</evidence>
<dbReference type="Gene3D" id="3.40.720.10">
    <property type="entry name" value="Alkaline Phosphatase, subunit A"/>
    <property type="match status" value="1"/>
</dbReference>
<evidence type="ECO:0000313" key="2">
    <source>
        <dbReference type="EMBL" id="ESP86891.1"/>
    </source>
</evidence>
<dbReference type="AlphaFoldDB" id="V4GND1"/>
<dbReference type="PATRIC" id="fig|1324957.4.peg.3362"/>
<evidence type="ECO:0000313" key="3">
    <source>
        <dbReference type="Proteomes" id="UP000017840"/>
    </source>
</evidence>
<dbReference type="Pfam" id="PF01663">
    <property type="entry name" value="Phosphodiest"/>
    <property type="match status" value="1"/>
</dbReference>
<evidence type="ECO:0000256" key="1">
    <source>
        <dbReference type="SAM" id="MobiDB-lite"/>
    </source>
</evidence>
<dbReference type="InterPro" id="IPR002591">
    <property type="entry name" value="Phosphodiest/P_Trfase"/>
</dbReference>
<accession>V4GND1</accession>
<sequence length="541" mass="58492">MVVGFDALDFEYLDRFDLPAFDTLRSDGVEAPLSSTFPPWTGSAWPSTYTGSTPDHHGAFSFFDFADHTPADAPILSRNEVRLPAIWDYLTARGASSIVVNVPVTHPADEIEGVLVPGYLAPEREPSHPSGVRSEISEAIGREYRIYSETETDSGAEAVDKLDSYVDLIRSRGEAAEYLLDAYDWEFAFVQVQKTDAVFHEFTEESAFERVYRAADEVLDTVRSAAPDANVVVCSDHGIGPVTGSQVAVNEILRREGFLESAPDGELPSLSDRKKTLDVTVNGNERTRGRPSVAARAASTAESVLRTAGLTPDDVYAVTKRLGVDEQVRRLLPEDVLDSARQGVDWGESRAYCRLAPELGVRLNVEGRDPEGVVPPDEYEATRDAIVDLLAGVTARDGDPVFEWVEPREAVYDGPAAEDACDVLFYPREMNHVVTTRVGGRPVNSADTYNHKQNGVFVAAGPSFAEASADAVPSPMSLTSVAPVALAASGYPVPERMTGEVPAGLGVPATRERYGNVSFAGGAADDDEGDVRDRLSDLGYL</sequence>
<dbReference type="EMBL" id="ASGZ01000068">
    <property type="protein sequence ID" value="ESP86891.1"/>
    <property type="molecule type" value="Genomic_DNA"/>
</dbReference>
<name>V4GND1_9EURY</name>